<comment type="caution">
    <text evidence="1">The sequence shown here is derived from an EMBL/GenBank/DDBJ whole genome shotgun (WGS) entry which is preliminary data.</text>
</comment>
<dbReference type="AlphaFoldDB" id="K6ZZD1"/>
<proteinExistence type="predicted"/>
<keyword evidence="2" id="KW-1185">Reference proteome</keyword>
<dbReference type="Proteomes" id="UP000006251">
    <property type="component" value="Unassembled WGS sequence"/>
</dbReference>
<evidence type="ECO:0000313" key="1">
    <source>
        <dbReference type="EMBL" id="GAC28650.1"/>
    </source>
</evidence>
<evidence type="ECO:0000313" key="2">
    <source>
        <dbReference type="Proteomes" id="UP000006251"/>
    </source>
</evidence>
<organism evidence="1 2">
    <name type="scientific">Brumicola pallidula DSM 14239 = ACAM 615</name>
    <dbReference type="NCBI Taxonomy" id="1121922"/>
    <lineage>
        <taxon>Bacteria</taxon>
        <taxon>Pseudomonadati</taxon>
        <taxon>Pseudomonadota</taxon>
        <taxon>Gammaproteobacteria</taxon>
        <taxon>Alteromonadales</taxon>
        <taxon>Alteromonadaceae</taxon>
        <taxon>Brumicola</taxon>
    </lineage>
</organism>
<protein>
    <submittedName>
        <fullName evidence="1">Uncharacterized protein</fullName>
    </submittedName>
</protein>
<sequence>MSEKAGMAKIVFIQTHFIDVVKGSGLLHLVNMIGDAEQYLAN</sequence>
<reference evidence="2" key="1">
    <citation type="journal article" date="2014" name="Environ. Microbiol.">
        <title>Comparative genomics of the marine bacterial genus Glaciecola reveals the high degree of genomic diversity and genomic characteristic for cold adaptation.</title>
        <authorList>
            <person name="Qin Q.L."/>
            <person name="Xie B.B."/>
            <person name="Yu Y."/>
            <person name="Shu Y.L."/>
            <person name="Rong J.C."/>
            <person name="Zhang Y.J."/>
            <person name="Zhao D.L."/>
            <person name="Chen X.L."/>
            <person name="Zhang X.Y."/>
            <person name="Chen B."/>
            <person name="Zhou B.C."/>
            <person name="Zhang Y.Z."/>
        </authorList>
    </citation>
    <scope>NUCLEOTIDE SEQUENCE [LARGE SCALE GENOMIC DNA]</scope>
    <source>
        <strain evidence="2">ACAM 615</strain>
    </source>
</reference>
<accession>K6ZZD1</accession>
<name>K6ZZD1_9ALTE</name>
<gene>
    <name evidence="1" type="ORF">GPAL_1788</name>
</gene>
<dbReference type="EMBL" id="BAEQ01000028">
    <property type="protein sequence ID" value="GAC28650.1"/>
    <property type="molecule type" value="Genomic_DNA"/>
</dbReference>